<dbReference type="HOGENOM" id="CLU_050555_3_2_1"/>
<sequence>MPNAARFLEVACFSPESAFIAADAGAHRIELCGGPFSSGGLTPSLTDLQAVKKATEIPVHVMIRPRAGRFVYTSDEIGTMMQSIAAMKEWADAFVFGVLSDDGKLDVEQCKQLLSAAGDTPCVFHRAVECVNDSGQVYDLIKELGFSGVLTGGRSSAAVNSVAELTELTQRHETSGLQIILGGGIRACNVRTLLKHTSAKWYHTSALVNGQSIASFDEISQLLGIIADGRN</sequence>
<dbReference type="Proteomes" id="UP000053259">
    <property type="component" value="Unassembled WGS sequence"/>
</dbReference>
<dbReference type="Gene3D" id="3.20.20.380">
    <property type="entry name" value="Copper homeostasis (CutC) domain"/>
    <property type="match status" value="1"/>
</dbReference>
<evidence type="ECO:0000313" key="3">
    <source>
        <dbReference type="EMBL" id="KIW01051.1"/>
    </source>
</evidence>
<accession>A0A0D1XFU5</accession>
<proteinExistence type="inferred from homology"/>
<dbReference type="EMBL" id="KN847558">
    <property type="protein sequence ID" value="KIW01051.1"/>
    <property type="molecule type" value="Genomic_DNA"/>
</dbReference>
<dbReference type="GeneID" id="27315538"/>
<dbReference type="GO" id="GO:0005507">
    <property type="term" value="F:copper ion binding"/>
    <property type="evidence" value="ECO:0007669"/>
    <property type="project" value="TreeGrafter"/>
</dbReference>
<dbReference type="RefSeq" id="XP_016210920.1">
    <property type="nucleotide sequence ID" value="XM_016361345.1"/>
</dbReference>
<evidence type="ECO:0000256" key="2">
    <source>
        <dbReference type="ARBA" id="ARBA00019014"/>
    </source>
</evidence>
<protein>
    <recommendedName>
        <fullName evidence="2">Copper homeostasis protein cutC homolog</fullName>
    </recommendedName>
</protein>
<name>A0A0D1XFU5_9PEZI</name>
<reference evidence="3 4" key="1">
    <citation type="submission" date="2015-01" db="EMBL/GenBank/DDBJ databases">
        <title>The Genome Sequence of Ochroconis gallopava CBS43764.</title>
        <authorList>
            <consortium name="The Broad Institute Genomics Platform"/>
            <person name="Cuomo C."/>
            <person name="de Hoog S."/>
            <person name="Gorbushina A."/>
            <person name="Stielow B."/>
            <person name="Teixiera M."/>
            <person name="Abouelleil A."/>
            <person name="Chapman S.B."/>
            <person name="Priest M."/>
            <person name="Young S.K."/>
            <person name="Wortman J."/>
            <person name="Nusbaum C."/>
            <person name="Birren B."/>
        </authorList>
    </citation>
    <scope>NUCLEOTIDE SEQUENCE [LARGE SCALE GENOMIC DNA]</scope>
    <source>
        <strain evidence="3 4">CBS 43764</strain>
    </source>
</reference>
<evidence type="ECO:0000313" key="4">
    <source>
        <dbReference type="Proteomes" id="UP000053259"/>
    </source>
</evidence>
<keyword evidence="4" id="KW-1185">Reference proteome</keyword>
<dbReference type="PANTHER" id="PTHR12598">
    <property type="entry name" value="COPPER HOMEOSTASIS PROTEIN CUTC"/>
    <property type="match status" value="1"/>
</dbReference>
<dbReference type="PANTHER" id="PTHR12598:SF0">
    <property type="entry name" value="COPPER HOMEOSTASIS PROTEIN CUTC HOMOLOG"/>
    <property type="match status" value="1"/>
</dbReference>
<gene>
    <name evidence="3" type="ORF">PV09_07565</name>
</gene>
<dbReference type="SUPFAM" id="SSF110395">
    <property type="entry name" value="CutC-like"/>
    <property type="match status" value="1"/>
</dbReference>
<dbReference type="InterPro" id="IPR005627">
    <property type="entry name" value="CutC-like"/>
</dbReference>
<evidence type="ECO:0000256" key="1">
    <source>
        <dbReference type="ARBA" id="ARBA00007768"/>
    </source>
</evidence>
<dbReference type="STRING" id="253628.A0A0D1XFU5"/>
<organism evidence="3 4">
    <name type="scientific">Verruconis gallopava</name>
    <dbReference type="NCBI Taxonomy" id="253628"/>
    <lineage>
        <taxon>Eukaryota</taxon>
        <taxon>Fungi</taxon>
        <taxon>Dikarya</taxon>
        <taxon>Ascomycota</taxon>
        <taxon>Pezizomycotina</taxon>
        <taxon>Dothideomycetes</taxon>
        <taxon>Pleosporomycetidae</taxon>
        <taxon>Venturiales</taxon>
        <taxon>Sympoventuriaceae</taxon>
        <taxon>Verruconis</taxon>
    </lineage>
</organism>
<dbReference type="InParanoid" id="A0A0D1XFU5"/>
<dbReference type="AlphaFoldDB" id="A0A0D1XFU5"/>
<comment type="similarity">
    <text evidence="1">Belongs to the CutC family.</text>
</comment>
<dbReference type="Pfam" id="PF03932">
    <property type="entry name" value="CutC"/>
    <property type="match status" value="1"/>
</dbReference>
<dbReference type="VEuPathDB" id="FungiDB:PV09_07565"/>
<dbReference type="OrthoDB" id="7392499at2759"/>
<dbReference type="InterPro" id="IPR036822">
    <property type="entry name" value="CutC-like_dom_sf"/>
</dbReference>